<reference evidence="6" key="1">
    <citation type="journal article" date="2021" name="Genome Biol. Evol.">
        <title>A High-Quality Reference Genome for a Parasitic Bivalve with Doubly Uniparental Inheritance (Bivalvia: Unionida).</title>
        <authorList>
            <person name="Smith C.H."/>
        </authorList>
    </citation>
    <scope>NUCLEOTIDE SEQUENCE</scope>
    <source>
        <strain evidence="6">CHS0354</strain>
    </source>
</reference>
<gene>
    <name evidence="6" type="ORF">CHS0354_000633</name>
</gene>
<dbReference type="Gene3D" id="3.30.2350.10">
    <property type="entry name" value="Pseudouridine synthase"/>
    <property type="match status" value="1"/>
</dbReference>
<reference evidence="6" key="3">
    <citation type="submission" date="2023-05" db="EMBL/GenBank/DDBJ databases">
        <authorList>
            <person name="Smith C.H."/>
        </authorList>
    </citation>
    <scope>NUCLEOTIDE SEQUENCE</scope>
    <source>
        <strain evidence="6">CHS0354</strain>
        <tissue evidence="6">Mantle</tissue>
    </source>
</reference>
<evidence type="ECO:0000313" key="7">
    <source>
        <dbReference type="Proteomes" id="UP001195483"/>
    </source>
</evidence>
<evidence type="ECO:0000256" key="4">
    <source>
        <dbReference type="ARBA" id="ARBA00023235"/>
    </source>
</evidence>
<dbReference type="GO" id="GO:0160148">
    <property type="term" value="F:tRNA pseudouridine(55) synthase activity"/>
    <property type="evidence" value="ECO:0007669"/>
    <property type="project" value="UniProtKB-EC"/>
</dbReference>
<dbReference type="NCBIfam" id="TIGR00431">
    <property type="entry name" value="TruB"/>
    <property type="match status" value="1"/>
</dbReference>
<comment type="caution">
    <text evidence="6">The sequence shown here is derived from an EMBL/GenBank/DDBJ whole genome shotgun (WGS) entry which is preliminary data.</text>
</comment>
<evidence type="ECO:0000259" key="5">
    <source>
        <dbReference type="Pfam" id="PF01509"/>
    </source>
</evidence>
<dbReference type="InterPro" id="IPR020103">
    <property type="entry name" value="PsdUridine_synth_cat_dom_sf"/>
</dbReference>
<accession>A0AAE0T7X9</accession>
<dbReference type="PANTHER" id="PTHR13767">
    <property type="entry name" value="TRNA-PSEUDOURIDINE SYNTHASE"/>
    <property type="match status" value="1"/>
</dbReference>
<keyword evidence="3" id="KW-0819">tRNA processing</keyword>
<evidence type="ECO:0000256" key="2">
    <source>
        <dbReference type="ARBA" id="ARBA00012787"/>
    </source>
</evidence>
<name>A0AAE0T7X9_9BIVA</name>
<dbReference type="EC" id="5.4.99.25" evidence="2"/>
<dbReference type="SUPFAM" id="SSF55120">
    <property type="entry name" value="Pseudouridine synthase"/>
    <property type="match status" value="1"/>
</dbReference>
<dbReference type="HAMAP" id="MF_01080">
    <property type="entry name" value="TruB_bact"/>
    <property type="match status" value="1"/>
</dbReference>
<organism evidence="6 7">
    <name type="scientific">Potamilus streckersoni</name>
    <dbReference type="NCBI Taxonomy" id="2493646"/>
    <lineage>
        <taxon>Eukaryota</taxon>
        <taxon>Metazoa</taxon>
        <taxon>Spiralia</taxon>
        <taxon>Lophotrochozoa</taxon>
        <taxon>Mollusca</taxon>
        <taxon>Bivalvia</taxon>
        <taxon>Autobranchia</taxon>
        <taxon>Heteroconchia</taxon>
        <taxon>Palaeoheterodonta</taxon>
        <taxon>Unionida</taxon>
        <taxon>Unionoidea</taxon>
        <taxon>Unionidae</taxon>
        <taxon>Ambleminae</taxon>
        <taxon>Lampsilini</taxon>
        <taxon>Potamilus</taxon>
    </lineage>
</organism>
<dbReference type="PANTHER" id="PTHR13767:SF2">
    <property type="entry name" value="PSEUDOURIDYLATE SYNTHASE TRUB1"/>
    <property type="match status" value="1"/>
</dbReference>
<dbReference type="InterPro" id="IPR002501">
    <property type="entry name" value="PsdUridine_synth_N"/>
</dbReference>
<dbReference type="GO" id="GO:0003723">
    <property type="term" value="F:RNA binding"/>
    <property type="evidence" value="ECO:0007669"/>
    <property type="project" value="InterPro"/>
</dbReference>
<dbReference type="GO" id="GO:1990481">
    <property type="term" value="P:mRNA pseudouridine synthesis"/>
    <property type="evidence" value="ECO:0007669"/>
    <property type="project" value="TreeGrafter"/>
</dbReference>
<proteinExistence type="inferred from homology"/>
<keyword evidence="4" id="KW-0413">Isomerase</keyword>
<dbReference type="Pfam" id="PF01509">
    <property type="entry name" value="TruB_N"/>
    <property type="match status" value="1"/>
</dbReference>
<keyword evidence="7" id="KW-1185">Reference proteome</keyword>
<dbReference type="GO" id="GO:0005634">
    <property type="term" value="C:nucleus"/>
    <property type="evidence" value="ECO:0007669"/>
    <property type="project" value="TreeGrafter"/>
</dbReference>
<evidence type="ECO:0000256" key="3">
    <source>
        <dbReference type="ARBA" id="ARBA00022694"/>
    </source>
</evidence>
<dbReference type="GO" id="GO:0006400">
    <property type="term" value="P:tRNA modification"/>
    <property type="evidence" value="ECO:0007669"/>
    <property type="project" value="TreeGrafter"/>
</dbReference>
<dbReference type="EMBL" id="JAEAOA010000085">
    <property type="protein sequence ID" value="KAK3604969.1"/>
    <property type="molecule type" value="Genomic_DNA"/>
</dbReference>
<feature type="domain" description="Pseudouridine synthase II N-terminal" evidence="5">
    <location>
        <begin position="37"/>
        <end position="184"/>
    </location>
</feature>
<dbReference type="InterPro" id="IPR014780">
    <property type="entry name" value="tRNA_psdUridine_synth_TruB"/>
</dbReference>
<dbReference type="Proteomes" id="UP001195483">
    <property type="component" value="Unassembled WGS sequence"/>
</dbReference>
<protein>
    <recommendedName>
        <fullName evidence="2">tRNA pseudouridine(55) synthase</fullName>
        <ecNumber evidence="2">5.4.99.25</ecNumber>
    </recommendedName>
</protein>
<evidence type="ECO:0000313" key="6">
    <source>
        <dbReference type="EMBL" id="KAK3604969.1"/>
    </source>
</evidence>
<evidence type="ECO:0000256" key="1">
    <source>
        <dbReference type="ARBA" id="ARBA00008999"/>
    </source>
</evidence>
<dbReference type="AlphaFoldDB" id="A0AAE0T7X9"/>
<sequence>MMIKKEVVDLLLIDKVVGWTSFDVVAKLRSRITKKVGAKVKVGHAGTLDPLASGLLLVAVGQMTKRISTLAQCSKEYVGIIKLGATTRSFDREFPEENHSGYSHVTPDQIERVVKDFLKKAYWQYPPMHSAIKLRGKSLYDYARKGQSVDGVTPRLVSIMKFEILDIEMPFVSFCVEVSKGTYIRALANDIGTLLGVGGYLYSLKRTKIGEYDLRKSFSVHGALSYIDSTYGDTC</sequence>
<comment type="similarity">
    <text evidence="1">Belongs to the pseudouridine synthase TruB family.</text>
</comment>
<reference evidence="6" key="2">
    <citation type="journal article" date="2021" name="Genome Biol. Evol.">
        <title>Developing a high-quality reference genome for a parasitic bivalve with doubly uniparental inheritance (Bivalvia: Unionida).</title>
        <authorList>
            <person name="Smith C.H."/>
        </authorList>
    </citation>
    <scope>NUCLEOTIDE SEQUENCE</scope>
    <source>
        <strain evidence="6">CHS0354</strain>
        <tissue evidence="6">Mantle</tissue>
    </source>
</reference>